<dbReference type="EMBL" id="MRVI01000001">
    <property type="protein sequence ID" value="OOC63563.1"/>
    <property type="molecule type" value="Genomic_DNA"/>
</dbReference>
<dbReference type="RefSeq" id="WP_077568271.1">
    <property type="nucleotide sequence ID" value="NZ_CP016809.1"/>
</dbReference>
<evidence type="ECO:0000313" key="7">
    <source>
        <dbReference type="Proteomes" id="UP000189059"/>
    </source>
</evidence>
<feature type="domain" description="Putative zinc-finger" evidence="4">
    <location>
        <begin position="3"/>
        <end position="37"/>
    </location>
</feature>
<dbReference type="Gene3D" id="1.10.10.1320">
    <property type="entry name" value="Anti-sigma factor, zinc-finger domain"/>
    <property type="match status" value="1"/>
</dbReference>
<dbReference type="Pfam" id="PF13490">
    <property type="entry name" value="zf-HC2"/>
    <property type="match status" value="1"/>
</dbReference>
<keyword evidence="3" id="KW-1133">Transmembrane helix</keyword>
<gene>
    <name evidence="6" type="ORF">BBD40_17895</name>
    <name evidence="5" type="ORF">BBD41_17660</name>
</gene>
<reference evidence="6 7" key="2">
    <citation type="submission" date="2016-12" db="EMBL/GenBank/DDBJ databases">
        <title>Genome sequencing and description of Paenibacillus sp. nov. from high altitude lake in the Indian Trans- Himalayas.</title>
        <authorList>
            <person name="Kiran S."/>
            <person name="Swarnkar M.K."/>
            <person name="Rana A."/>
            <person name="Tewari R."/>
            <person name="Gulati A."/>
        </authorList>
    </citation>
    <scope>NUCLEOTIDE SEQUENCE [LARGE SCALE GENOMIC DNA]</scope>
    <source>
        <strain evidence="6 7">IHBB 9951</strain>
    </source>
</reference>
<sequence length="204" mass="23137">MDCKLAVSLMHDYLDNDLSEPKQLELKQHLQECAECRVNFEKLEHTDMLLFSLTHHATKPSDDLADRIMGMLPKPKKQKAWVTWVRNHPALTAAAMFVVVMLFSTISFWNQENQLVVKSDEFEKLVIEGDTVIIPADQVIAGDITVENGKAKVYGQVNGNLTVIDGELFQASTAHIAGQVKDIDKAMDWIWYKISNLFTDVAYR</sequence>
<organism evidence="5">
    <name type="scientific">Paenibacillus ihbetae</name>
    <dbReference type="NCBI Taxonomy" id="1870820"/>
    <lineage>
        <taxon>Bacteria</taxon>
        <taxon>Bacillati</taxon>
        <taxon>Bacillota</taxon>
        <taxon>Bacilli</taxon>
        <taxon>Bacillales</taxon>
        <taxon>Paenibacillaceae</taxon>
        <taxon>Paenibacillus</taxon>
    </lineage>
</organism>
<dbReference type="KEGG" id="pib:BBD41_17660"/>
<dbReference type="AlphaFoldDB" id="A0A1B2E2X2"/>
<dbReference type="Proteomes" id="UP000189059">
    <property type="component" value="Unassembled WGS sequence"/>
</dbReference>
<keyword evidence="7" id="KW-1185">Reference proteome</keyword>
<evidence type="ECO:0000259" key="4">
    <source>
        <dbReference type="Pfam" id="PF13490"/>
    </source>
</evidence>
<reference evidence="5" key="1">
    <citation type="submission" date="2016-08" db="EMBL/GenBank/DDBJ databases">
        <title>Complete Genome Seqeunce of Paenibacillus sp. nov. IHBB 9852 from high altitute lake of Indian trans-Himalayas.</title>
        <authorList>
            <person name="Kiran S."/>
            <person name="Swarnkar M.K."/>
            <person name="Rana A."/>
            <person name="Tewari R."/>
            <person name="Gulati A."/>
        </authorList>
    </citation>
    <scope>NUCLEOTIDE SEQUENCE [LARGE SCALE GENOMIC DNA]</scope>
    <source>
        <strain evidence="5">IHBB 9852</strain>
    </source>
</reference>
<evidence type="ECO:0000313" key="6">
    <source>
        <dbReference type="EMBL" id="OOC63563.1"/>
    </source>
</evidence>
<dbReference type="InterPro" id="IPR041916">
    <property type="entry name" value="Anti_sigma_zinc_sf"/>
</dbReference>
<evidence type="ECO:0000256" key="3">
    <source>
        <dbReference type="SAM" id="Phobius"/>
    </source>
</evidence>
<comment type="similarity">
    <text evidence="1">Belongs to the zinc-associated anti-sigma factor (ZAS) superfamily. Anti-sigma-W factor family.</text>
</comment>
<keyword evidence="3" id="KW-0812">Transmembrane</keyword>
<accession>A0A1B2E2X2</accession>
<keyword evidence="3" id="KW-0472">Membrane</keyword>
<evidence type="ECO:0000256" key="2">
    <source>
        <dbReference type="ARBA" id="ARBA00024438"/>
    </source>
</evidence>
<proteinExistence type="inferred from homology"/>
<dbReference type="EMBL" id="CP016809">
    <property type="protein sequence ID" value="ANY74252.1"/>
    <property type="molecule type" value="Genomic_DNA"/>
</dbReference>
<evidence type="ECO:0000313" key="5">
    <source>
        <dbReference type="EMBL" id="ANY74252.1"/>
    </source>
</evidence>
<dbReference type="OrthoDB" id="9782842at2"/>
<dbReference type="InterPro" id="IPR027383">
    <property type="entry name" value="Znf_put"/>
</dbReference>
<name>A0A1B2E2X2_9BACL</name>
<feature type="transmembrane region" description="Helical" evidence="3">
    <location>
        <begin position="90"/>
        <end position="109"/>
    </location>
</feature>
<protein>
    <recommendedName>
        <fullName evidence="2">Anti-sigma-W factor RsiW</fullName>
    </recommendedName>
</protein>
<evidence type="ECO:0000256" key="1">
    <source>
        <dbReference type="ARBA" id="ARBA00024353"/>
    </source>
</evidence>